<comment type="caution">
    <text evidence="1">The sequence shown here is derived from an EMBL/GenBank/DDBJ whole genome shotgun (WGS) entry which is preliminary data.</text>
</comment>
<dbReference type="EMBL" id="JABWDY010023956">
    <property type="protein sequence ID" value="KAF5190595.1"/>
    <property type="molecule type" value="Genomic_DNA"/>
</dbReference>
<evidence type="ECO:0000313" key="1">
    <source>
        <dbReference type="EMBL" id="KAF5190595.1"/>
    </source>
</evidence>
<name>A0A7J6W2R2_THATH</name>
<keyword evidence="2" id="KW-1185">Reference proteome</keyword>
<accession>A0A7J6W2R2</accession>
<dbReference type="Proteomes" id="UP000554482">
    <property type="component" value="Unassembled WGS sequence"/>
</dbReference>
<gene>
    <name evidence="1" type="ORF">FRX31_019819</name>
</gene>
<protein>
    <submittedName>
        <fullName evidence="1">Uncharacterized protein</fullName>
    </submittedName>
</protein>
<reference evidence="1 2" key="1">
    <citation type="submission" date="2020-06" db="EMBL/GenBank/DDBJ databases">
        <title>Transcriptomic and genomic resources for Thalictrum thalictroides and T. hernandezii: Facilitating candidate gene discovery in an emerging model plant lineage.</title>
        <authorList>
            <person name="Arias T."/>
            <person name="Riano-Pachon D.M."/>
            <person name="Di Stilio V.S."/>
        </authorList>
    </citation>
    <scope>NUCLEOTIDE SEQUENCE [LARGE SCALE GENOMIC DNA]</scope>
    <source>
        <strain evidence="2">cv. WT478/WT964</strain>
        <tissue evidence="1">Leaves</tissue>
    </source>
</reference>
<proteinExistence type="predicted"/>
<organism evidence="1 2">
    <name type="scientific">Thalictrum thalictroides</name>
    <name type="common">Rue-anemone</name>
    <name type="synonym">Anemone thalictroides</name>
    <dbReference type="NCBI Taxonomy" id="46969"/>
    <lineage>
        <taxon>Eukaryota</taxon>
        <taxon>Viridiplantae</taxon>
        <taxon>Streptophyta</taxon>
        <taxon>Embryophyta</taxon>
        <taxon>Tracheophyta</taxon>
        <taxon>Spermatophyta</taxon>
        <taxon>Magnoliopsida</taxon>
        <taxon>Ranunculales</taxon>
        <taxon>Ranunculaceae</taxon>
        <taxon>Thalictroideae</taxon>
        <taxon>Thalictrum</taxon>
    </lineage>
</organism>
<dbReference type="AlphaFoldDB" id="A0A7J6W2R2"/>
<evidence type="ECO:0000313" key="2">
    <source>
        <dbReference type="Proteomes" id="UP000554482"/>
    </source>
</evidence>
<sequence>MKAKLIFYQRATLDNYYGALKQHWSQSWSSMWLTSCVLVPKDHSFLSNNIDKKRKAKVLIEISLDY</sequence>